<evidence type="ECO:0008006" key="4">
    <source>
        <dbReference type="Google" id="ProtNLM"/>
    </source>
</evidence>
<dbReference type="AlphaFoldDB" id="A0A317PEU2"/>
<protein>
    <recommendedName>
        <fullName evidence="4">PH (Pleckstrin Homology) domain-containing protein</fullName>
    </recommendedName>
</protein>
<keyword evidence="1" id="KW-0472">Membrane</keyword>
<gene>
    <name evidence="2" type="ORF">DFR52_106159</name>
</gene>
<evidence type="ECO:0000313" key="3">
    <source>
        <dbReference type="Proteomes" id="UP000246352"/>
    </source>
</evidence>
<evidence type="ECO:0000313" key="2">
    <source>
        <dbReference type="EMBL" id="PWV97636.1"/>
    </source>
</evidence>
<accession>A0A317PEU2</accession>
<comment type="caution">
    <text evidence="2">The sequence shown here is derived from an EMBL/GenBank/DDBJ whole genome shotgun (WGS) entry which is preliminary data.</text>
</comment>
<reference evidence="2 3" key="1">
    <citation type="submission" date="2018-05" db="EMBL/GenBank/DDBJ databases">
        <title>Genomic Encyclopedia of Type Strains, Phase IV (KMG-IV): sequencing the most valuable type-strain genomes for metagenomic binning, comparative biology and taxonomic classification.</title>
        <authorList>
            <person name="Goeker M."/>
        </authorList>
    </citation>
    <scope>NUCLEOTIDE SEQUENCE [LARGE SCALE GENOMIC DNA]</scope>
    <source>
        <strain evidence="2 3">DSM 16791</strain>
    </source>
</reference>
<keyword evidence="3" id="KW-1185">Reference proteome</keyword>
<sequence length="215" mass="23075">MTQCIWVLFRHRKPVDGMIETATVPGSVRKPRIRIDCAAMISSESPPAIQDTGLLIVPGAKSVWRASAMALFLPTLVIAVGYAGLWAYLLLSGREAGALARASQAVLILGVPLLLVHAGLRLATTEMILRGSQLEIHPGFPARDPVHIAYRDIGTIRLRRGLSGRLTGSGSLILEVPAGRPVVVCALQEPEAALAAIRSRCSREEPPARAVEERL</sequence>
<dbReference type="EMBL" id="QGTR01000006">
    <property type="protein sequence ID" value="PWV97636.1"/>
    <property type="molecule type" value="Genomic_DNA"/>
</dbReference>
<proteinExistence type="predicted"/>
<organism evidence="2 3">
    <name type="scientific">Hoeflea marina</name>
    <dbReference type="NCBI Taxonomy" id="274592"/>
    <lineage>
        <taxon>Bacteria</taxon>
        <taxon>Pseudomonadati</taxon>
        <taxon>Pseudomonadota</taxon>
        <taxon>Alphaproteobacteria</taxon>
        <taxon>Hyphomicrobiales</taxon>
        <taxon>Rhizobiaceae</taxon>
        <taxon>Hoeflea</taxon>
    </lineage>
</organism>
<evidence type="ECO:0000256" key="1">
    <source>
        <dbReference type="SAM" id="Phobius"/>
    </source>
</evidence>
<keyword evidence="1" id="KW-1133">Transmembrane helix</keyword>
<feature type="transmembrane region" description="Helical" evidence="1">
    <location>
        <begin position="71"/>
        <end position="91"/>
    </location>
</feature>
<name>A0A317PEU2_9HYPH</name>
<keyword evidence="1" id="KW-0812">Transmembrane</keyword>
<dbReference type="Proteomes" id="UP000246352">
    <property type="component" value="Unassembled WGS sequence"/>
</dbReference>
<feature type="transmembrane region" description="Helical" evidence="1">
    <location>
        <begin position="103"/>
        <end position="123"/>
    </location>
</feature>